<dbReference type="InterPro" id="IPR022013">
    <property type="entry name" value="CBP"/>
</dbReference>
<dbReference type="Gene3D" id="1.10.1740.120">
    <property type="match status" value="1"/>
</dbReference>
<gene>
    <name evidence="3" type="ORF">BDV96DRAFT_651753</name>
</gene>
<dbReference type="Proteomes" id="UP000799770">
    <property type="component" value="Unassembled WGS sequence"/>
</dbReference>
<name>A0A6A5YTF3_9PLEO</name>
<feature type="signal peptide" evidence="1">
    <location>
        <begin position="1"/>
        <end position="17"/>
    </location>
</feature>
<organism evidence="3 4">
    <name type="scientific">Lophiotrema nucula</name>
    <dbReference type="NCBI Taxonomy" id="690887"/>
    <lineage>
        <taxon>Eukaryota</taxon>
        <taxon>Fungi</taxon>
        <taxon>Dikarya</taxon>
        <taxon>Ascomycota</taxon>
        <taxon>Pezizomycotina</taxon>
        <taxon>Dothideomycetes</taxon>
        <taxon>Pleosporomycetidae</taxon>
        <taxon>Pleosporales</taxon>
        <taxon>Lophiotremataceae</taxon>
        <taxon>Lophiotrema</taxon>
    </lineage>
</organism>
<keyword evidence="4" id="KW-1185">Reference proteome</keyword>
<evidence type="ECO:0000313" key="3">
    <source>
        <dbReference type="EMBL" id="KAF2109787.1"/>
    </source>
</evidence>
<accession>A0A6A5YTF3</accession>
<evidence type="ECO:0000256" key="1">
    <source>
        <dbReference type="SAM" id="SignalP"/>
    </source>
</evidence>
<sequence length="110" mass="10949">MRFSTIIPALFAASTFAAPRIPVDVPVTRDLVLAPRAVSDIEASAKAVMDSKVADGCEVVKCLIALAPTAVSCAAALAEAGVNVLADAACFATALNSAANPPAACTSCAD</sequence>
<evidence type="ECO:0000259" key="2">
    <source>
        <dbReference type="Pfam" id="PF12192"/>
    </source>
</evidence>
<dbReference type="Pfam" id="PF12192">
    <property type="entry name" value="CBP"/>
    <property type="match status" value="1"/>
</dbReference>
<feature type="chain" id="PRO_5025342835" description="Fungal calcium binding protein domain-containing protein" evidence="1">
    <location>
        <begin position="18"/>
        <end position="110"/>
    </location>
</feature>
<evidence type="ECO:0000313" key="4">
    <source>
        <dbReference type="Proteomes" id="UP000799770"/>
    </source>
</evidence>
<dbReference type="OrthoDB" id="3036244at2759"/>
<reference evidence="3" key="1">
    <citation type="journal article" date="2020" name="Stud. Mycol.">
        <title>101 Dothideomycetes genomes: a test case for predicting lifestyles and emergence of pathogens.</title>
        <authorList>
            <person name="Haridas S."/>
            <person name="Albert R."/>
            <person name="Binder M."/>
            <person name="Bloem J."/>
            <person name="Labutti K."/>
            <person name="Salamov A."/>
            <person name="Andreopoulos B."/>
            <person name="Baker S."/>
            <person name="Barry K."/>
            <person name="Bills G."/>
            <person name="Bluhm B."/>
            <person name="Cannon C."/>
            <person name="Castanera R."/>
            <person name="Culley D."/>
            <person name="Daum C."/>
            <person name="Ezra D."/>
            <person name="Gonzalez J."/>
            <person name="Henrissat B."/>
            <person name="Kuo A."/>
            <person name="Liang C."/>
            <person name="Lipzen A."/>
            <person name="Lutzoni F."/>
            <person name="Magnuson J."/>
            <person name="Mondo S."/>
            <person name="Nolan M."/>
            <person name="Ohm R."/>
            <person name="Pangilinan J."/>
            <person name="Park H.-J."/>
            <person name="Ramirez L."/>
            <person name="Alfaro M."/>
            <person name="Sun H."/>
            <person name="Tritt A."/>
            <person name="Yoshinaga Y."/>
            <person name="Zwiers L.-H."/>
            <person name="Turgeon B."/>
            <person name="Goodwin S."/>
            <person name="Spatafora J."/>
            <person name="Crous P."/>
            <person name="Grigoriev I."/>
        </authorList>
    </citation>
    <scope>NUCLEOTIDE SEQUENCE</scope>
    <source>
        <strain evidence="3">CBS 627.86</strain>
    </source>
</reference>
<dbReference type="EMBL" id="ML977341">
    <property type="protein sequence ID" value="KAF2109787.1"/>
    <property type="molecule type" value="Genomic_DNA"/>
</dbReference>
<protein>
    <recommendedName>
        <fullName evidence="2">Fungal calcium binding protein domain-containing protein</fullName>
    </recommendedName>
</protein>
<keyword evidence="1" id="KW-0732">Signal</keyword>
<proteinExistence type="predicted"/>
<feature type="domain" description="Fungal calcium binding protein" evidence="2">
    <location>
        <begin position="39"/>
        <end position="108"/>
    </location>
</feature>
<dbReference type="AlphaFoldDB" id="A0A6A5YTF3"/>